<proteinExistence type="predicted"/>
<accession>A0AC34PXN8</accession>
<sequence length="88" mass="10075">MKLFVCFLFLFFTLSCCQECGTGEVHYSCGPCEKTCMTVWMPCPPQCGPPGCYCKQGWVRDSRGYCKDYATCHRVKRLQNKAAPQPRF</sequence>
<evidence type="ECO:0000313" key="1">
    <source>
        <dbReference type="Proteomes" id="UP000887576"/>
    </source>
</evidence>
<evidence type="ECO:0000313" key="2">
    <source>
        <dbReference type="WBParaSite" id="JU765_v2.g10855.t1"/>
    </source>
</evidence>
<dbReference type="WBParaSite" id="JU765_v2.g10855.t1">
    <property type="protein sequence ID" value="JU765_v2.g10855.t1"/>
    <property type="gene ID" value="JU765_v2.g10855"/>
</dbReference>
<reference evidence="2" key="1">
    <citation type="submission" date="2022-11" db="UniProtKB">
        <authorList>
            <consortium name="WormBaseParasite"/>
        </authorList>
    </citation>
    <scope>IDENTIFICATION</scope>
</reference>
<organism evidence="1 2">
    <name type="scientific">Panagrolaimus sp. JU765</name>
    <dbReference type="NCBI Taxonomy" id="591449"/>
    <lineage>
        <taxon>Eukaryota</taxon>
        <taxon>Metazoa</taxon>
        <taxon>Ecdysozoa</taxon>
        <taxon>Nematoda</taxon>
        <taxon>Chromadorea</taxon>
        <taxon>Rhabditida</taxon>
        <taxon>Tylenchina</taxon>
        <taxon>Panagrolaimomorpha</taxon>
        <taxon>Panagrolaimoidea</taxon>
        <taxon>Panagrolaimidae</taxon>
        <taxon>Panagrolaimus</taxon>
    </lineage>
</organism>
<name>A0AC34PXN8_9BILA</name>
<dbReference type="Proteomes" id="UP000887576">
    <property type="component" value="Unplaced"/>
</dbReference>
<protein>
    <submittedName>
        <fullName evidence="2">TIL domain-containing protein</fullName>
    </submittedName>
</protein>